<keyword evidence="1" id="KW-1133">Transmembrane helix</keyword>
<keyword evidence="1" id="KW-0472">Membrane</keyword>
<name>A0AAD5HCN7_UMBRA</name>
<dbReference type="Proteomes" id="UP001206595">
    <property type="component" value="Unassembled WGS sequence"/>
</dbReference>
<comment type="caution">
    <text evidence="2">The sequence shown here is derived from an EMBL/GenBank/DDBJ whole genome shotgun (WGS) entry which is preliminary data.</text>
</comment>
<evidence type="ECO:0000313" key="2">
    <source>
        <dbReference type="EMBL" id="KAI8579420.1"/>
    </source>
</evidence>
<feature type="transmembrane region" description="Helical" evidence="1">
    <location>
        <begin position="13"/>
        <end position="36"/>
    </location>
</feature>
<dbReference type="EMBL" id="MU620920">
    <property type="protein sequence ID" value="KAI8579420.1"/>
    <property type="molecule type" value="Genomic_DNA"/>
</dbReference>
<dbReference type="AlphaFoldDB" id="A0AAD5HCN7"/>
<organism evidence="2 3">
    <name type="scientific">Umbelopsis ramanniana AG</name>
    <dbReference type="NCBI Taxonomy" id="1314678"/>
    <lineage>
        <taxon>Eukaryota</taxon>
        <taxon>Fungi</taxon>
        <taxon>Fungi incertae sedis</taxon>
        <taxon>Mucoromycota</taxon>
        <taxon>Mucoromycotina</taxon>
        <taxon>Umbelopsidomycetes</taxon>
        <taxon>Umbelopsidales</taxon>
        <taxon>Umbelopsidaceae</taxon>
        <taxon>Umbelopsis</taxon>
    </lineage>
</organism>
<sequence>MAKIENTERSTKMFLLVLMGCSLVILTVTVLPFFGFCNWKQRKLRSENLSMDQGRPLYG</sequence>
<reference evidence="2" key="1">
    <citation type="submission" date="2021-06" db="EMBL/GenBank/DDBJ databases">
        <authorList>
            <consortium name="DOE Joint Genome Institute"/>
            <person name="Mondo S.J."/>
            <person name="Amses K.R."/>
            <person name="Simmons D.R."/>
            <person name="Longcore J.E."/>
            <person name="Seto K."/>
            <person name="Alves G.H."/>
            <person name="Bonds A.E."/>
            <person name="Quandt C.A."/>
            <person name="Davis W.J."/>
            <person name="Chang Y."/>
            <person name="Letcher P.M."/>
            <person name="Powell M.J."/>
            <person name="Kuo A."/>
            <person name="Labutti K."/>
            <person name="Pangilinan J."/>
            <person name="Andreopoulos W."/>
            <person name="Tritt A."/>
            <person name="Riley R."/>
            <person name="Hundley H."/>
            <person name="Johnson J."/>
            <person name="Lipzen A."/>
            <person name="Barry K."/>
            <person name="Berbee M.L."/>
            <person name="Buchler N.E."/>
            <person name="Grigoriev I.V."/>
            <person name="Spatafora J.W."/>
            <person name="Stajich J.E."/>
            <person name="James T.Y."/>
        </authorList>
    </citation>
    <scope>NUCLEOTIDE SEQUENCE</scope>
    <source>
        <strain evidence="2">AG</strain>
    </source>
</reference>
<evidence type="ECO:0000256" key="1">
    <source>
        <dbReference type="SAM" id="Phobius"/>
    </source>
</evidence>
<protein>
    <submittedName>
        <fullName evidence="2">Uncharacterized protein</fullName>
    </submittedName>
</protein>
<keyword evidence="3" id="KW-1185">Reference proteome</keyword>
<evidence type="ECO:0000313" key="3">
    <source>
        <dbReference type="Proteomes" id="UP001206595"/>
    </source>
</evidence>
<proteinExistence type="predicted"/>
<keyword evidence="1" id="KW-0812">Transmembrane</keyword>
<accession>A0AAD5HCN7</accession>
<gene>
    <name evidence="2" type="ORF">K450DRAFT_242083</name>
</gene>
<reference evidence="2" key="2">
    <citation type="journal article" date="2022" name="Proc. Natl. Acad. Sci. U.S.A.">
        <title>Diploid-dominant life cycles characterize the early evolution of Fungi.</title>
        <authorList>
            <person name="Amses K.R."/>
            <person name="Simmons D.R."/>
            <person name="Longcore J.E."/>
            <person name="Mondo S.J."/>
            <person name="Seto K."/>
            <person name="Jeronimo G.H."/>
            <person name="Bonds A.E."/>
            <person name="Quandt C.A."/>
            <person name="Davis W.J."/>
            <person name="Chang Y."/>
            <person name="Federici B.A."/>
            <person name="Kuo A."/>
            <person name="LaButti K."/>
            <person name="Pangilinan J."/>
            <person name="Andreopoulos W."/>
            <person name="Tritt A."/>
            <person name="Riley R."/>
            <person name="Hundley H."/>
            <person name="Johnson J."/>
            <person name="Lipzen A."/>
            <person name="Barry K."/>
            <person name="Lang B.F."/>
            <person name="Cuomo C.A."/>
            <person name="Buchler N.E."/>
            <person name="Grigoriev I.V."/>
            <person name="Spatafora J.W."/>
            <person name="Stajich J.E."/>
            <person name="James T.Y."/>
        </authorList>
    </citation>
    <scope>NUCLEOTIDE SEQUENCE</scope>
    <source>
        <strain evidence="2">AG</strain>
    </source>
</reference>
<dbReference type="RefSeq" id="XP_051444424.1">
    <property type="nucleotide sequence ID" value="XM_051589192.1"/>
</dbReference>
<dbReference type="GeneID" id="75914537"/>